<dbReference type="PANTHER" id="PTHR43143:SF1">
    <property type="entry name" value="SERINE_THREONINE-PROTEIN PHOSPHATASE CPPED1"/>
    <property type="match status" value="1"/>
</dbReference>
<accession>C5BMJ3</accession>
<keyword evidence="6" id="KW-1185">Reference proteome</keyword>
<dbReference type="InterPro" id="IPR013783">
    <property type="entry name" value="Ig-like_fold"/>
</dbReference>
<dbReference type="OrthoDB" id="9804511at2"/>
<dbReference type="Proteomes" id="UP000009080">
    <property type="component" value="Chromosome"/>
</dbReference>
<dbReference type="SUPFAM" id="SSF117074">
    <property type="entry name" value="Hypothetical protein PA1324"/>
    <property type="match status" value="1"/>
</dbReference>
<reference evidence="5 6" key="1">
    <citation type="journal article" date="2009" name="PLoS ONE">
        <title>The complete genome of Teredinibacter turnerae T7901: an intracellular endosymbiont of marine wood-boring bivalves (shipworms).</title>
        <authorList>
            <person name="Yang J.C."/>
            <person name="Madupu R."/>
            <person name="Durkin A.S."/>
            <person name="Ekborg N.A."/>
            <person name="Pedamallu C.S."/>
            <person name="Hostetler J.B."/>
            <person name="Radune D."/>
            <person name="Toms B.S."/>
            <person name="Henrissat B."/>
            <person name="Coutinho P.M."/>
            <person name="Schwarz S."/>
            <person name="Field L."/>
            <person name="Trindade-Silva A.E."/>
            <person name="Soares C.A.G."/>
            <person name="Elshahawi S."/>
            <person name="Hanora A."/>
            <person name="Schmidt E.W."/>
            <person name="Haygood M.G."/>
            <person name="Posfai J."/>
            <person name="Benner J."/>
            <person name="Madinger C."/>
            <person name="Nove J."/>
            <person name="Anton B."/>
            <person name="Chaudhary K."/>
            <person name="Foster J."/>
            <person name="Holman A."/>
            <person name="Kumar S."/>
            <person name="Lessard P.A."/>
            <person name="Luyten Y.A."/>
            <person name="Slatko B."/>
            <person name="Wood N."/>
            <person name="Wu B."/>
            <person name="Teplitski M."/>
            <person name="Mougous J.D."/>
            <person name="Ward N."/>
            <person name="Eisen J.A."/>
            <person name="Badger J.H."/>
            <person name="Distel D.L."/>
        </authorList>
    </citation>
    <scope>NUCLEOTIDE SEQUENCE [LARGE SCALE GENOMIC DNA]</scope>
    <source>
        <strain evidence="6">ATCC 39867 / T7901</strain>
    </source>
</reference>
<evidence type="ECO:0000313" key="5">
    <source>
        <dbReference type="EMBL" id="ACR14257.1"/>
    </source>
</evidence>
<dbReference type="InterPro" id="IPR032288">
    <property type="entry name" value="Metallophos_C"/>
</dbReference>
<dbReference type="SUPFAM" id="SSF56300">
    <property type="entry name" value="Metallo-dependent phosphatases"/>
    <property type="match status" value="1"/>
</dbReference>
<feature type="domain" description="Calcineurin-like phosphoesterase C-terminal" evidence="3">
    <location>
        <begin position="404"/>
        <end position="548"/>
    </location>
</feature>
<protein>
    <submittedName>
        <fullName evidence="5">Metallophosphoesterase</fullName>
    </submittedName>
</protein>
<dbReference type="AlphaFoldDB" id="C5BMJ3"/>
<dbReference type="InterPro" id="IPR032285">
    <property type="entry name" value="Metallophos_N"/>
</dbReference>
<dbReference type="Pfam" id="PF00149">
    <property type="entry name" value="Metallophos"/>
    <property type="match status" value="1"/>
</dbReference>
<evidence type="ECO:0000259" key="4">
    <source>
        <dbReference type="Pfam" id="PF16371"/>
    </source>
</evidence>
<proteinExistence type="predicted"/>
<feature type="domain" description="Calcineurin-like phosphoesterase" evidence="2">
    <location>
        <begin position="170"/>
        <end position="376"/>
    </location>
</feature>
<dbReference type="STRING" id="377629.TERTU_2744"/>
<dbReference type="KEGG" id="ttu:TERTU_2744"/>
<evidence type="ECO:0000256" key="1">
    <source>
        <dbReference type="SAM" id="SignalP"/>
    </source>
</evidence>
<dbReference type="RefSeq" id="WP_015820373.1">
    <property type="nucleotide sequence ID" value="NC_012997.1"/>
</dbReference>
<gene>
    <name evidence="5" type="ordered locus">TERTU_2744</name>
</gene>
<dbReference type="InterPro" id="IPR051918">
    <property type="entry name" value="STPP_CPPED1"/>
</dbReference>
<dbReference type="Pfam" id="PF16371">
    <property type="entry name" value="MetallophosN"/>
    <property type="match status" value="1"/>
</dbReference>
<dbReference type="PANTHER" id="PTHR43143">
    <property type="entry name" value="METALLOPHOSPHOESTERASE, CALCINEURIN SUPERFAMILY"/>
    <property type="match status" value="1"/>
</dbReference>
<evidence type="ECO:0000259" key="2">
    <source>
        <dbReference type="Pfam" id="PF00149"/>
    </source>
</evidence>
<keyword evidence="1" id="KW-0732">Signal</keyword>
<feature type="signal peptide" evidence="1">
    <location>
        <begin position="1"/>
        <end position="20"/>
    </location>
</feature>
<name>C5BMJ3_TERTT</name>
<organism evidence="5 6">
    <name type="scientific">Teredinibacter turnerae (strain ATCC 39867 / T7901)</name>
    <dbReference type="NCBI Taxonomy" id="377629"/>
    <lineage>
        <taxon>Bacteria</taxon>
        <taxon>Pseudomonadati</taxon>
        <taxon>Pseudomonadota</taxon>
        <taxon>Gammaproteobacteria</taxon>
        <taxon>Cellvibrionales</taxon>
        <taxon>Cellvibrionaceae</taxon>
        <taxon>Teredinibacter</taxon>
    </lineage>
</organism>
<dbReference type="eggNOG" id="COG1409">
    <property type="taxonomic scope" value="Bacteria"/>
</dbReference>
<evidence type="ECO:0000259" key="3">
    <source>
        <dbReference type="Pfam" id="PF16370"/>
    </source>
</evidence>
<dbReference type="GO" id="GO:0016787">
    <property type="term" value="F:hydrolase activity"/>
    <property type="evidence" value="ECO:0007669"/>
    <property type="project" value="InterPro"/>
</dbReference>
<dbReference type="Pfam" id="PF16370">
    <property type="entry name" value="MetallophosC"/>
    <property type="match status" value="1"/>
</dbReference>
<dbReference type="EMBL" id="CP001614">
    <property type="protein sequence ID" value="ACR14257.1"/>
    <property type="molecule type" value="Genomic_DNA"/>
</dbReference>
<dbReference type="InterPro" id="IPR004843">
    <property type="entry name" value="Calcineurin-like_PHP"/>
</dbReference>
<sequence>MKFCNYLVLIGLTLTPLCNAENSGSWMQRPAAKLYRATVDLRGAENGPATRPYIEGYVFVDKNENGRKDKGERGLTGVSVSNGYEVVSTDKKGRYQLPAAASGLSDFTVFITQPSGYRVPVNEHNVPQFFYHHRPQGSPPLRFGGLAPTGSQPMEINFPLQKTRRLSAFKIAVSGDPQPYSNNEVGYVRDALANELAQRDDLEFVLIEGDVMGDDLGLFPRFKRLMSAAGIPQYFVAGNHDLDLDATDDSHSFDTFKREWGPTYYSFDYGDVHFVVLDNVRYPCTPQDNADGRRPECANPESKPTYNGVIDAAQMQWLANDLERVDSDTLIVLNMHIPLVSFNVMESPVHQTDNAKALFDLIGNRPAVGLSGHTHTLENFVAGERYAGWKDAVGVAAPPFPLIVTGATSGSWWSGDFDEYNLPMSIQRLGAPRGYLIFEFHGNQFKSKFKAANKPADEQMSVDFLSPSFMSWYNALKSWAEASPESRTVVPPVNINDLPDTRILTHRDLEQGTALTINVWNGSKESQVWVQIDDLEPVEAQRTQAGEGEGRLVTLDPAALKKQMYVFRYAAKSMSGSERSQSFELYNGERAGIADPRPEPGWMWAQSSTHLWSLSIPKDLADGAHLAYITTRDTYGNVYTTTVTFEVADVRPPAYFRSELF</sequence>
<feature type="domain" description="Calcineurin-like phosphoesterase N-terminal" evidence="4">
    <location>
        <begin position="66"/>
        <end position="135"/>
    </location>
</feature>
<evidence type="ECO:0000313" key="6">
    <source>
        <dbReference type="Proteomes" id="UP000009080"/>
    </source>
</evidence>
<dbReference type="Gene3D" id="2.60.40.10">
    <property type="entry name" value="Immunoglobulins"/>
    <property type="match status" value="1"/>
</dbReference>
<feature type="chain" id="PRO_5002948984" evidence="1">
    <location>
        <begin position="21"/>
        <end position="661"/>
    </location>
</feature>
<dbReference type="Gene3D" id="3.60.21.10">
    <property type="match status" value="1"/>
</dbReference>
<dbReference type="InterPro" id="IPR029052">
    <property type="entry name" value="Metallo-depent_PP-like"/>
</dbReference>
<dbReference type="HOGENOM" id="CLU_016483_1_0_6"/>